<evidence type="ECO:0000313" key="16">
    <source>
        <dbReference type="EMBL" id="ONH31405.1"/>
    </source>
</evidence>
<dbReference type="GO" id="GO:0005524">
    <property type="term" value="F:ATP binding"/>
    <property type="evidence" value="ECO:0007669"/>
    <property type="project" value="UniProtKB-UniRule"/>
</dbReference>
<dbReference type="Pfam" id="PF00438">
    <property type="entry name" value="S-AdoMet_synt_N"/>
    <property type="match status" value="1"/>
</dbReference>
<feature type="binding site" description="in other chain" evidence="10">
    <location>
        <position position="98"/>
    </location>
    <ligand>
        <name>L-methionine</name>
        <dbReference type="ChEBI" id="CHEBI:57844"/>
        <note>ligand shared between two neighboring subunits</note>
    </ligand>
</feature>
<dbReference type="Pfam" id="PF02773">
    <property type="entry name" value="S-AdoMet_synt_C"/>
    <property type="match status" value="1"/>
</dbReference>
<comment type="catalytic activity">
    <reaction evidence="10">
        <text>L-methionine + ATP + H2O = S-adenosyl-L-methionine + phosphate + diphosphate</text>
        <dbReference type="Rhea" id="RHEA:21080"/>
        <dbReference type="ChEBI" id="CHEBI:15377"/>
        <dbReference type="ChEBI" id="CHEBI:30616"/>
        <dbReference type="ChEBI" id="CHEBI:33019"/>
        <dbReference type="ChEBI" id="CHEBI:43474"/>
        <dbReference type="ChEBI" id="CHEBI:57844"/>
        <dbReference type="ChEBI" id="CHEBI:59789"/>
        <dbReference type="EC" id="2.5.1.6"/>
    </reaction>
</comment>
<evidence type="ECO:0000256" key="5">
    <source>
        <dbReference type="ARBA" id="ARBA00022723"/>
    </source>
</evidence>
<comment type="similarity">
    <text evidence="2 10 12">Belongs to the AdoMet synthase family.</text>
</comment>
<dbReference type="InterPro" id="IPR022636">
    <property type="entry name" value="S-AdoMet_synthetase_sfam"/>
</dbReference>
<evidence type="ECO:0000256" key="8">
    <source>
        <dbReference type="ARBA" id="ARBA00022842"/>
    </source>
</evidence>
<dbReference type="RefSeq" id="WP_076815507.1">
    <property type="nucleotide sequence ID" value="NZ_MOMC01000016.1"/>
</dbReference>
<dbReference type="GO" id="GO:0004478">
    <property type="term" value="F:methionine adenosyltransferase activity"/>
    <property type="evidence" value="ECO:0007669"/>
    <property type="project" value="UniProtKB-UniRule"/>
</dbReference>
<comment type="cofactor">
    <cofactor evidence="10">
        <name>K(+)</name>
        <dbReference type="ChEBI" id="CHEBI:29103"/>
    </cofactor>
    <text evidence="10">Binds 1 potassium ion per subunit.</text>
</comment>
<dbReference type="GO" id="GO:0000287">
    <property type="term" value="F:magnesium ion binding"/>
    <property type="evidence" value="ECO:0007669"/>
    <property type="project" value="UniProtKB-UniRule"/>
</dbReference>
<keyword evidence="3 10" id="KW-0554">One-carbon metabolism</keyword>
<keyword evidence="6 10" id="KW-0547">Nucleotide-binding</keyword>
<feature type="binding site" evidence="10">
    <location>
        <position position="277"/>
    </location>
    <ligand>
        <name>L-methionine</name>
        <dbReference type="ChEBI" id="CHEBI:57844"/>
        <note>ligand shared between two neighboring subunits</note>
    </ligand>
</feature>
<feature type="binding site" evidence="10">
    <location>
        <position position="304"/>
    </location>
    <ligand>
        <name>ATP</name>
        <dbReference type="ChEBI" id="CHEBI:30616"/>
        <note>ligand shared between two neighboring subunits</note>
    </ligand>
</feature>
<keyword evidence="9 10" id="KW-0630">Potassium</keyword>
<feature type="binding site" evidence="10">
    <location>
        <position position="300"/>
    </location>
    <ligand>
        <name>ATP</name>
        <dbReference type="ChEBI" id="CHEBI:30616"/>
        <note>ligand shared between two neighboring subunits</note>
    </ligand>
</feature>
<evidence type="ECO:0000256" key="3">
    <source>
        <dbReference type="ARBA" id="ARBA00022563"/>
    </source>
</evidence>
<dbReference type="InterPro" id="IPR002133">
    <property type="entry name" value="S-AdoMet_synthetase"/>
</dbReference>
<feature type="domain" description="S-adenosylmethionine synthetase C-terminal" evidence="15">
    <location>
        <begin position="271"/>
        <end position="410"/>
    </location>
</feature>
<evidence type="ECO:0000259" key="14">
    <source>
        <dbReference type="Pfam" id="PF02772"/>
    </source>
</evidence>
<dbReference type="EMBL" id="MOMC01000016">
    <property type="protein sequence ID" value="ONH31405.1"/>
    <property type="molecule type" value="Genomic_DNA"/>
</dbReference>
<feature type="domain" description="S-adenosylmethionine synthetase central" evidence="14">
    <location>
        <begin position="139"/>
        <end position="269"/>
    </location>
</feature>
<dbReference type="HAMAP" id="MF_00086">
    <property type="entry name" value="S_AdoMet_synth1"/>
    <property type="match status" value="1"/>
</dbReference>
<feature type="binding site" description="in other chain" evidence="10">
    <location>
        <position position="15"/>
    </location>
    <ligand>
        <name>ATP</name>
        <dbReference type="ChEBI" id="CHEBI:30616"/>
        <note>ligand shared between two neighboring subunits</note>
    </ligand>
</feature>
<evidence type="ECO:0000259" key="15">
    <source>
        <dbReference type="Pfam" id="PF02773"/>
    </source>
</evidence>
<dbReference type="PIRSF" id="PIRSF000497">
    <property type="entry name" value="MAT"/>
    <property type="match status" value="1"/>
</dbReference>
<comment type="cofactor">
    <cofactor evidence="10">
        <name>Mg(2+)</name>
        <dbReference type="ChEBI" id="CHEBI:18420"/>
    </cofactor>
    <text evidence="10">Binds 2 divalent ions per subunit.</text>
</comment>
<evidence type="ECO:0000256" key="10">
    <source>
        <dbReference type="HAMAP-Rule" id="MF_00086"/>
    </source>
</evidence>
<dbReference type="NCBIfam" id="TIGR01034">
    <property type="entry name" value="metK"/>
    <property type="match status" value="1"/>
</dbReference>
<dbReference type="EC" id="2.5.1.6" evidence="10"/>
<keyword evidence="4 10" id="KW-0808">Transferase</keyword>
<evidence type="ECO:0000256" key="2">
    <source>
        <dbReference type="ARBA" id="ARBA00009685"/>
    </source>
</evidence>
<feature type="binding site" description="in other chain" evidence="10">
    <location>
        <begin position="268"/>
        <end position="269"/>
    </location>
    <ligand>
        <name>ATP</name>
        <dbReference type="ChEBI" id="CHEBI:30616"/>
        <note>ligand shared between two neighboring subunits</note>
    </ligand>
</feature>
<keyword evidence="5 10" id="KW-0479">Metal-binding</keyword>
<evidence type="ECO:0000256" key="11">
    <source>
        <dbReference type="RuleBase" id="RU000542"/>
    </source>
</evidence>
<feature type="binding site" evidence="10">
    <location>
        <position position="17"/>
    </location>
    <ligand>
        <name>Mg(2+)</name>
        <dbReference type="ChEBI" id="CHEBI:18420"/>
    </ligand>
</feature>
<protein>
    <recommendedName>
        <fullName evidence="10">S-adenosylmethionine synthase</fullName>
        <shortName evidence="10">AdoMet synthase</shortName>
        <ecNumber evidence="10">2.5.1.6</ecNumber>
    </recommendedName>
    <alternativeName>
        <fullName evidence="10">MAT</fullName>
    </alternativeName>
    <alternativeName>
        <fullName evidence="10">Methionine adenosyltransferase</fullName>
    </alternativeName>
</protein>
<comment type="caution">
    <text evidence="16">The sequence shown here is derived from an EMBL/GenBank/DDBJ whole genome shotgun (WGS) entry which is preliminary data.</text>
</comment>
<dbReference type="Gene3D" id="3.30.300.10">
    <property type="match status" value="3"/>
</dbReference>
<keyword evidence="7 10" id="KW-0067">ATP-binding</keyword>
<accession>A0A1V2IE98</accession>
<comment type="subunit">
    <text evidence="10">Homotetramer; dimer of dimers.</text>
</comment>
<dbReference type="InterPro" id="IPR022630">
    <property type="entry name" value="S-AdoMet_synt_C"/>
</dbReference>
<feature type="binding site" description="in other chain" evidence="10">
    <location>
        <begin position="188"/>
        <end position="190"/>
    </location>
    <ligand>
        <name>ATP</name>
        <dbReference type="ChEBI" id="CHEBI:30616"/>
        <note>ligand shared between two neighboring subunits</note>
    </ligand>
</feature>
<dbReference type="AlphaFoldDB" id="A0A1V2IE98"/>
<dbReference type="STRING" id="1834516.BL253_09130"/>
<dbReference type="CDD" id="cd18079">
    <property type="entry name" value="S-AdoMet_synt"/>
    <property type="match status" value="1"/>
</dbReference>
<evidence type="ECO:0000256" key="1">
    <source>
        <dbReference type="ARBA" id="ARBA00005224"/>
    </source>
</evidence>
<feature type="domain" description="S-adenosylmethionine synthetase N-terminal" evidence="13">
    <location>
        <begin position="4"/>
        <end position="100"/>
    </location>
</feature>
<evidence type="ECO:0000313" key="17">
    <source>
        <dbReference type="Proteomes" id="UP000188929"/>
    </source>
</evidence>
<dbReference type="UniPathway" id="UPA00315">
    <property type="reaction ID" value="UER00080"/>
</dbReference>
<evidence type="ECO:0000256" key="7">
    <source>
        <dbReference type="ARBA" id="ARBA00022840"/>
    </source>
</evidence>
<dbReference type="PROSITE" id="PS00377">
    <property type="entry name" value="ADOMET_SYNTHASE_2"/>
    <property type="match status" value="1"/>
</dbReference>
<dbReference type="OrthoDB" id="9801686at2"/>
<dbReference type="InterPro" id="IPR022629">
    <property type="entry name" value="S-AdoMet_synt_central"/>
</dbReference>
<dbReference type="InterPro" id="IPR022628">
    <property type="entry name" value="S-AdoMet_synt_N"/>
</dbReference>
<gene>
    <name evidence="10" type="primary">metK</name>
    <name evidence="16" type="ORF">BL253_09130</name>
</gene>
<name>A0A1V2IE98_9ACTN</name>
<dbReference type="GO" id="GO:0005737">
    <property type="term" value="C:cytoplasm"/>
    <property type="evidence" value="ECO:0007669"/>
    <property type="project" value="UniProtKB-SubCell"/>
</dbReference>
<feature type="region of interest" description="Flexible loop" evidence="10">
    <location>
        <begin position="98"/>
        <end position="108"/>
    </location>
</feature>
<sequence length="422" mass="44426">MSRRLFTSESVTEGHPDKAADQVSDALLDAYLTGDRRSRVAVETLLAAGRVHVAGEVTTGADVDVVDTVRRTLAGIGYDEATGFDAATVDVLVSIGTQSPDIAQGVDNAYEARTGLGPAGRQGAAAAPGAAGVDELSRQGAGDQGIMFGYATDETPDLMPLPITLAHRLAGRLAAVRHDRALPYLRPDGKTQVTIEYDGDRPVRLDTVVLSAHHAPGVDLDGQLAPDIRSQVVEPELKRLVEEISGRGGRLGELEVDGYRLLVNPTGRFEVGGPVGDAGLTGRKIIIDTYGGSARHGGGAFSGKDPSKVDRSAAYALRWVAKNVVAAGLARRVELQVAYAIGKAEPVGLFVETFGTEQVAPGAIGRAVAEVFDLRPAAIIRDLDLLRPVYQQTAAYGHFGRSLPDLTWERTDRAAALRAAAA</sequence>
<keyword evidence="17" id="KW-1185">Reference proteome</keyword>
<dbReference type="Proteomes" id="UP000188929">
    <property type="component" value="Unassembled WGS sequence"/>
</dbReference>
<organism evidence="16 17">
    <name type="scientific">Pseudofrankia asymbiotica</name>
    <dbReference type="NCBI Taxonomy" id="1834516"/>
    <lineage>
        <taxon>Bacteria</taxon>
        <taxon>Bacillati</taxon>
        <taxon>Actinomycetota</taxon>
        <taxon>Actinomycetes</taxon>
        <taxon>Frankiales</taxon>
        <taxon>Frankiaceae</taxon>
        <taxon>Pseudofrankia</taxon>
    </lineage>
</organism>
<feature type="binding site" evidence="10">
    <location>
        <position position="43"/>
    </location>
    <ligand>
        <name>K(+)</name>
        <dbReference type="ChEBI" id="CHEBI:29103"/>
    </ligand>
</feature>
<comment type="function">
    <text evidence="10">Catalyzes the formation of S-adenosylmethionine (AdoMet) from methionine and ATP. The overall synthetic reaction is composed of two sequential steps, AdoMet formation and the subsequent tripolyphosphate hydrolysis which occurs prior to release of AdoMet from the enzyme.</text>
</comment>
<evidence type="ECO:0000256" key="12">
    <source>
        <dbReference type="RuleBase" id="RU004462"/>
    </source>
</evidence>
<keyword evidence="8 10" id="KW-0460">Magnesium</keyword>
<evidence type="ECO:0000256" key="6">
    <source>
        <dbReference type="ARBA" id="ARBA00022741"/>
    </source>
</evidence>
<dbReference type="SUPFAM" id="SSF55973">
    <property type="entry name" value="S-adenosylmethionine synthetase"/>
    <property type="match status" value="3"/>
</dbReference>
<comment type="subcellular location">
    <subcellularLocation>
        <location evidence="10 11">Cytoplasm</location>
    </subcellularLocation>
</comment>
<feature type="binding site" description="in other chain" evidence="10">
    <location>
        <begin position="283"/>
        <end position="284"/>
    </location>
    <ligand>
        <name>ATP</name>
        <dbReference type="ChEBI" id="CHEBI:30616"/>
        <note>ligand shared between two neighboring subunits</note>
    </ligand>
</feature>
<comment type="pathway">
    <text evidence="1 10">Amino-acid biosynthesis; S-adenosyl-L-methionine biosynthesis; S-adenosyl-L-methionine from L-methionine: step 1/1.</text>
</comment>
<dbReference type="PANTHER" id="PTHR11964">
    <property type="entry name" value="S-ADENOSYLMETHIONINE SYNTHETASE"/>
    <property type="match status" value="1"/>
</dbReference>
<reference evidence="17" key="1">
    <citation type="submission" date="2016-10" db="EMBL/GenBank/DDBJ databases">
        <title>Frankia sp. NRRL B-16386 Genome sequencing.</title>
        <authorList>
            <person name="Ghodhbane-Gtari F."/>
            <person name="Swanson E."/>
            <person name="Gueddou A."/>
            <person name="Hezbri K."/>
            <person name="Ktari K."/>
            <person name="Nouioui I."/>
            <person name="Morris K."/>
            <person name="Simpson S."/>
            <person name="Abebe-Akele F."/>
            <person name="Thomas K."/>
            <person name="Gtari M."/>
            <person name="Tisa L.S."/>
        </authorList>
    </citation>
    <scope>NUCLEOTIDE SEQUENCE [LARGE SCALE GENOMIC DNA]</scope>
    <source>
        <strain evidence="17">NRRL B-16386</strain>
    </source>
</reference>
<feature type="binding site" description="in other chain" evidence="10">
    <location>
        <position position="308"/>
    </location>
    <ligand>
        <name>L-methionine</name>
        <dbReference type="ChEBI" id="CHEBI:57844"/>
        <note>ligand shared between two neighboring subunits</note>
    </ligand>
</feature>
<evidence type="ECO:0000256" key="4">
    <source>
        <dbReference type="ARBA" id="ARBA00022679"/>
    </source>
</evidence>
<feature type="binding site" description="in other chain" evidence="10">
    <location>
        <position position="56"/>
    </location>
    <ligand>
        <name>L-methionine</name>
        <dbReference type="ChEBI" id="CHEBI:57844"/>
        <note>ligand shared between two neighboring subunits</note>
    </ligand>
</feature>
<keyword evidence="10" id="KW-0963">Cytoplasm</keyword>
<dbReference type="PROSITE" id="PS00376">
    <property type="entry name" value="ADOMET_SYNTHASE_1"/>
    <property type="match status" value="1"/>
</dbReference>
<evidence type="ECO:0000256" key="9">
    <source>
        <dbReference type="ARBA" id="ARBA00022958"/>
    </source>
</evidence>
<dbReference type="GO" id="GO:0006556">
    <property type="term" value="P:S-adenosylmethionine biosynthetic process"/>
    <property type="evidence" value="ECO:0007669"/>
    <property type="project" value="UniProtKB-UniRule"/>
</dbReference>
<dbReference type="GO" id="GO:0006730">
    <property type="term" value="P:one-carbon metabolic process"/>
    <property type="evidence" value="ECO:0007669"/>
    <property type="project" value="UniProtKB-KW"/>
</dbReference>
<dbReference type="Pfam" id="PF02772">
    <property type="entry name" value="S-AdoMet_synt_M"/>
    <property type="match status" value="1"/>
</dbReference>
<proteinExistence type="inferred from homology"/>
<feature type="binding site" evidence="10">
    <location>
        <position position="277"/>
    </location>
    <ligand>
        <name>ATP</name>
        <dbReference type="ChEBI" id="CHEBI:30616"/>
        <note>ligand shared between two neighboring subunits</note>
    </ligand>
</feature>
<dbReference type="InterPro" id="IPR022631">
    <property type="entry name" value="ADOMET_SYNTHASE_CS"/>
</dbReference>
<evidence type="ECO:0000259" key="13">
    <source>
        <dbReference type="Pfam" id="PF00438"/>
    </source>
</evidence>